<comment type="caution">
    <text evidence="1">The sequence shown here is derived from an EMBL/GenBank/DDBJ whole genome shotgun (WGS) entry which is preliminary data.</text>
</comment>
<dbReference type="Proteomes" id="UP001431783">
    <property type="component" value="Unassembled WGS sequence"/>
</dbReference>
<dbReference type="AlphaFoldDB" id="A0AAW1TZM2"/>
<sequence length="189" mass="20846">MEGSSINQFLTNVKPIESATSPTAIATPSNVNGRIEIVLGTSVSCPAFKNTCDDQVAGKMAQTQWSTAEVAPKQHPKCARSTISADGFFVFGVEQLRDRTNNLNRANTFRNDFARNAWSPTPTSFAEYHQQMPLIRIREAGVVVTTAAEVHSIEAGGRFGVRMITLEGYEMNNDKNGKKIPIINWIEKR</sequence>
<evidence type="ECO:0000313" key="2">
    <source>
        <dbReference type="Proteomes" id="UP001431783"/>
    </source>
</evidence>
<dbReference type="EMBL" id="JARQZJ010000034">
    <property type="protein sequence ID" value="KAK9875725.1"/>
    <property type="molecule type" value="Genomic_DNA"/>
</dbReference>
<reference evidence="1 2" key="1">
    <citation type="submission" date="2023-03" db="EMBL/GenBank/DDBJ databases">
        <title>Genome insight into feeding habits of ladybird beetles.</title>
        <authorList>
            <person name="Li H.-S."/>
            <person name="Huang Y.-H."/>
            <person name="Pang H."/>
        </authorList>
    </citation>
    <scope>NUCLEOTIDE SEQUENCE [LARGE SCALE GENOMIC DNA]</scope>
    <source>
        <strain evidence="1">SYSU_2023b</strain>
        <tissue evidence="1">Whole body</tissue>
    </source>
</reference>
<organism evidence="1 2">
    <name type="scientific">Henosepilachna vigintioctopunctata</name>
    <dbReference type="NCBI Taxonomy" id="420089"/>
    <lineage>
        <taxon>Eukaryota</taxon>
        <taxon>Metazoa</taxon>
        <taxon>Ecdysozoa</taxon>
        <taxon>Arthropoda</taxon>
        <taxon>Hexapoda</taxon>
        <taxon>Insecta</taxon>
        <taxon>Pterygota</taxon>
        <taxon>Neoptera</taxon>
        <taxon>Endopterygota</taxon>
        <taxon>Coleoptera</taxon>
        <taxon>Polyphaga</taxon>
        <taxon>Cucujiformia</taxon>
        <taxon>Coccinelloidea</taxon>
        <taxon>Coccinellidae</taxon>
        <taxon>Epilachninae</taxon>
        <taxon>Epilachnini</taxon>
        <taxon>Henosepilachna</taxon>
    </lineage>
</organism>
<name>A0AAW1TZM2_9CUCU</name>
<evidence type="ECO:0000313" key="1">
    <source>
        <dbReference type="EMBL" id="KAK9875725.1"/>
    </source>
</evidence>
<keyword evidence="2" id="KW-1185">Reference proteome</keyword>
<gene>
    <name evidence="1" type="ORF">WA026_009523</name>
</gene>
<protein>
    <submittedName>
        <fullName evidence="1">Uncharacterized protein</fullName>
    </submittedName>
</protein>
<proteinExistence type="predicted"/>
<accession>A0AAW1TZM2</accession>